<evidence type="ECO:0000313" key="4">
    <source>
        <dbReference type="EMBL" id="UUY02141.1"/>
    </source>
</evidence>
<comment type="subcellular location">
    <subcellularLocation>
        <location evidence="3">Cytoplasm</location>
    </subcellularLocation>
</comment>
<evidence type="ECO:0000256" key="2">
    <source>
        <dbReference type="ARBA" id="ARBA00022884"/>
    </source>
</evidence>
<keyword evidence="1 3" id="KW-0963">Cytoplasm</keyword>
<dbReference type="Proteomes" id="UP001058860">
    <property type="component" value="Chromosome"/>
</dbReference>
<sequence length="84" mass="8890">MTDAGAGSRDLLRDVTAMLVDDPTKVAVDSFEEDDGTVVLELAVADDDYGKVIGRGGRTANALRTIVKASAVRDGRRVLVDIVD</sequence>
<comment type="function">
    <text evidence="3">A probable RNA-binding protein.</text>
</comment>
<protein>
    <recommendedName>
        <fullName evidence="3">RNA-binding protein KhpA</fullName>
    </recommendedName>
    <alternativeName>
        <fullName evidence="3">KH-domain protein A</fullName>
    </alternativeName>
</protein>
<evidence type="ECO:0000313" key="5">
    <source>
        <dbReference type="Proteomes" id="UP001058860"/>
    </source>
</evidence>
<keyword evidence="2 3" id="KW-0694">RNA-binding</keyword>
<dbReference type="CDD" id="cd22533">
    <property type="entry name" value="KH-II_YlqC-like"/>
    <property type="match status" value="1"/>
</dbReference>
<accession>A0ABY5PBZ6</accession>
<dbReference type="HAMAP" id="MF_00088">
    <property type="entry name" value="KhpA"/>
    <property type="match status" value="1"/>
</dbReference>
<name>A0ABY5PBZ6_9ACTN</name>
<keyword evidence="5" id="KW-1185">Reference proteome</keyword>
<dbReference type="PROSITE" id="PS50084">
    <property type="entry name" value="KH_TYPE_1"/>
    <property type="match status" value="1"/>
</dbReference>
<dbReference type="RefSeq" id="WP_353862674.1">
    <property type="nucleotide sequence ID" value="NZ_CP088295.1"/>
</dbReference>
<dbReference type="InterPro" id="IPR015946">
    <property type="entry name" value="KH_dom-like_a/b"/>
</dbReference>
<organism evidence="4 5">
    <name type="scientific">Svornostia abyssi</name>
    <dbReference type="NCBI Taxonomy" id="2898438"/>
    <lineage>
        <taxon>Bacteria</taxon>
        <taxon>Bacillati</taxon>
        <taxon>Actinomycetota</taxon>
        <taxon>Thermoleophilia</taxon>
        <taxon>Solirubrobacterales</taxon>
        <taxon>Baekduiaceae</taxon>
        <taxon>Svornostia</taxon>
    </lineage>
</organism>
<dbReference type="InterPro" id="IPR009019">
    <property type="entry name" value="KH_sf_prok-type"/>
</dbReference>
<dbReference type="PANTHER" id="PTHR34654">
    <property type="entry name" value="UPF0109 PROTEIN SCO5592"/>
    <property type="match status" value="1"/>
</dbReference>
<dbReference type="Gene3D" id="3.30.300.20">
    <property type="match status" value="1"/>
</dbReference>
<dbReference type="SUPFAM" id="SSF54814">
    <property type="entry name" value="Prokaryotic type KH domain (KH-domain type II)"/>
    <property type="match status" value="1"/>
</dbReference>
<proteinExistence type="inferred from homology"/>
<dbReference type="EMBL" id="CP088295">
    <property type="protein sequence ID" value="UUY02141.1"/>
    <property type="molecule type" value="Genomic_DNA"/>
</dbReference>
<reference evidence="5" key="1">
    <citation type="submission" date="2021-11" db="EMBL/GenBank/DDBJ databases">
        <title>Cultivation dependent microbiological survey of springs from the worlds oldest radium mine currently devoted to the extraction of radon-saturated water.</title>
        <authorList>
            <person name="Kapinusova G."/>
            <person name="Smrhova T."/>
            <person name="Strejcek M."/>
            <person name="Suman J."/>
            <person name="Jani K."/>
            <person name="Pajer P."/>
            <person name="Uhlik O."/>
        </authorList>
    </citation>
    <scope>NUCLEOTIDE SEQUENCE [LARGE SCALE GENOMIC DNA]</scope>
    <source>
        <strain evidence="5">J379</strain>
    </source>
</reference>
<evidence type="ECO:0000256" key="1">
    <source>
        <dbReference type="ARBA" id="ARBA00022490"/>
    </source>
</evidence>
<evidence type="ECO:0000256" key="3">
    <source>
        <dbReference type="HAMAP-Rule" id="MF_00088"/>
    </source>
</evidence>
<dbReference type="Pfam" id="PF13083">
    <property type="entry name" value="KH_KhpA-B"/>
    <property type="match status" value="1"/>
</dbReference>
<comment type="similarity">
    <text evidence="3">Belongs to the KhpA RNA-binding protein family.</text>
</comment>
<gene>
    <name evidence="3" type="primary">khpA</name>
    <name evidence="4" type="ORF">LRS13_15625</name>
</gene>
<dbReference type="PANTHER" id="PTHR34654:SF1">
    <property type="entry name" value="RNA-BINDING PROTEIN KHPA"/>
    <property type="match status" value="1"/>
</dbReference>
<dbReference type="InterPro" id="IPR020627">
    <property type="entry name" value="KhpA"/>
</dbReference>